<protein>
    <submittedName>
        <fullName evidence="1">Uncharacterized protein</fullName>
    </submittedName>
</protein>
<dbReference type="EMBL" id="HBHQ01015698">
    <property type="protein sequence ID" value="CAD9818642.1"/>
    <property type="molecule type" value="Transcribed_RNA"/>
</dbReference>
<evidence type="ECO:0000313" key="1">
    <source>
        <dbReference type="EMBL" id="CAD9818642.1"/>
    </source>
</evidence>
<gene>
    <name evidence="1" type="ORF">ASEP1449_LOCUS10474</name>
</gene>
<sequence>MGDAGYDPRRSRVSEDTFQNFVRGNITGVITEVPGIGPKAAEKLAASDDTDDRITNTYQLIGKFLMLKGPDDDENKVASMQHMEKFWYYLKERGIASHRSAIVKAIAEKMNMFIPGIYERDCYGDDSDDDDE</sequence>
<name>A0A7S2UIU1_9STRA</name>
<accession>A0A7S2UIU1</accession>
<dbReference type="AlphaFoldDB" id="A0A7S2UIU1"/>
<organism evidence="1">
    <name type="scientific">Attheya septentrionalis</name>
    <dbReference type="NCBI Taxonomy" id="420275"/>
    <lineage>
        <taxon>Eukaryota</taxon>
        <taxon>Sar</taxon>
        <taxon>Stramenopiles</taxon>
        <taxon>Ochrophyta</taxon>
        <taxon>Bacillariophyta</taxon>
        <taxon>Coscinodiscophyceae</taxon>
        <taxon>Chaetocerotophycidae</taxon>
        <taxon>Chaetocerotales</taxon>
        <taxon>Attheyaceae</taxon>
        <taxon>Attheya</taxon>
    </lineage>
</organism>
<proteinExistence type="predicted"/>
<reference evidence="1" key="1">
    <citation type="submission" date="2021-01" db="EMBL/GenBank/DDBJ databases">
        <authorList>
            <person name="Corre E."/>
            <person name="Pelletier E."/>
            <person name="Niang G."/>
            <person name="Scheremetjew M."/>
            <person name="Finn R."/>
            <person name="Kale V."/>
            <person name="Holt S."/>
            <person name="Cochrane G."/>
            <person name="Meng A."/>
            <person name="Brown T."/>
            <person name="Cohen L."/>
        </authorList>
    </citation>
    <scope>NUCLEOTIDE SEQUENCE</scope>
    <source>
        <strain evidence="1">CCMP2084</strain>
    </source>
</reference>